<comment type="caution">
    <text evidence="2">The sequence shown here is derived from an EMBL/GenBank/DDBJ whole genome shotgun (WGS) entry which is preliminary data.</text>
</comment>
<dbReference type="RefSeq" id="WP_143092722.1">
    <property type="nucleotide sequence ID" value="NZ_MORL01000012.1"/>
</dbReference>
<sequence length="84" mass="10011">MKTEKRINRKKNRPNDNWLPGRAFQSAHKAVYHQIRNQVMAGHEAQLQTATGWRKRWLLWKINLLTEIRYNEVLFSGGWGRVLP</sequence>
<proteinExistence type="predicted"/>
<evidence type="ECO:0000256" key="1">
    <source>
        <dbReference type="SAM" id="MobiDB-lite"/>
    </source>
</evidence>
<protein>
    <submittedName>
        <fullName evidence="2">Uncharacterized protein</fullName>
    </submittedName>
</protein>
<name>A0A1S2VF60_9BACT</name>
<keyword evidence="3" id="KW-1185">Reference proteome</keyword>
<accession>A0A1S2VF60</accession>
<dbReference type="EMBL" id="MORL01000012">
    <property type="protein sequence ID" value="OIN57397.1"/>
    <property type="molecule type" value="Genomic_DNA"/>
</dbReference>
<gene>
    <name evidence="2" type="ORF">BLX24_19375</name>
</gene>
<dbReference type="OrthoDB" id="965737at2"/>
<feature type="region of interest" description="Disordered" evidence="1">
    <location>
        <begin position="1"/>
        <end position="20"/>
    </location>
</feature>
<reference evidence="2 3" key="1">
    <citation type="submission" date="2016-10" db="EMBL/GenBank/DDBJ databases">
        <title>Arsenicibacter rosenii gen. nov., sp. nov., an efficient arsenic-methylating bacterium isolated from an arsenic-contaminated paddy soil.</title>
        <authorList>
            <person name="Huang K."/>
        </authorList>
    </citation>
    <scope>NUCLEOTIDE SEQUENCE [LARGE SCALE GENOMIC DNA]</scope>
    <source>
        <strain evidence="2 3">SM-1</strain>
    </source>
</reference>
<organism evidence="2 3">
    <name type="scientific">Arsenicibacter rosenii</name>
    <dbReference type="NCBI Taxonomy" id="1750698"/>
    <lineage>
        <taxon>Bacteria</taxon>
        <taxon>Pseudomonadati</taxon>
        <taxon>Bacteroidota</taxon>
        <taxon>Cytophagia</taxon>
        <taxon>Cytophagales</taxon>
        <taxon>Spirosomataceae</taxon>
        <taxon>Arsenicibacter</taxon>
    </lineage>
</organism>
<dbReference type="Proteomes" id="UP000181790">
    <property type="component" value="Unassembled WGS sequence"/>
</dbReference>
<evidence type="ECO:0000313" key="2">
    <source>
        <dbReference type="EMBL" id="OIN57397.1"/>
    </source>
</evidence>
<dbReference type="AlphaFoldDB" id="A0A1S2VF60"/>
<evidence type="ECO:0000313" key="3">
    <source>
        <dbReference type="Proteomes" id="UP000181790"/>
    </source>
</evidence>